<dbReference type="Proteomes" id="UP000699462">
    <property type="component" value="Unassembled WGS sequence"/>
</dbReference>
<evidence type="ECO:0000313" key="9">
    <source>
        <dbReference type="Proteomes" id="UP000699462"/>
    </source>
</evidence>
<keyword evidence="6 7" id="KW-0472">Membrane</keyword>
<dbReference type="CDD" id="cd23995">
    <property type="entry name" value="Seipin_BSCL2_like"/>
    <property type="match status" value="1"/>
</dbReference>
<evidence type="ECO:0000313" key="8">
    <source>
        <dbReference type="EMBL" id="KAF8563138.1"/>
    </source>
</evidence>
<dbReference type="GO" id="GO:0140042">
    <property type="term" value="P:lipid droplet formation"/>
    <property type="evidence" value="ECO:0007669"/>
    <property type="project" value="UniProtKB-ARBA"/>
</dbReference>
<dbReference type="InterPro" id="IPR009617">
    <property type="entry name" value="Seipin"/>
</dbReference>
<dbReference type="GO" id="GO:0006629">
    <property type="term" value="P:lipid metabolic process"/>
    <property type="evidence" value="ECO:0007669"/>
    <property type="project" value="UniProtKB-KW"/>
</dbReference>
<feature type="transmembrane region" description="Helical" evidence="7">
    <location>
        <begin position="12"/>
        <end position="37"/>
    </location>
</feature>
<dbReference type="EMBL" id="JTDF01014192">
    <property type="protein sequence ID" value="KAF8563138.1"/>
    <property type="molecule type" value="Genomic_DNA"/>
</dbReference>
<dbReference type="Pfam" id="PF06775">
    <property type="entry name" value="Seipin"/>
    <property type="match status" value="1"/>
</dbReference>
<dbReference type="AlphaFoldDB" id="A0A8T0D8P4"/>
<comment type="caution">
    <text evidence="8">The sequence shown here is derived from an EMBL/GenBank/DDBJ whole genome shotgun (WGS) entry which is preliminary data.</text>
</comment>
<evidence type="ECO:0000256" key="3">
    <source>
        <dbReference type="ARBA" id="ARBA00022824"/>
    </source>
</evidence>
<evidence type="ECO:0000256" key="6">
    <source>
        <dbReference type="ARBA" id="ARBA00023136"/>
    </source>
</evidence>
<gene>
    <name evidence="8" type="ORF">P879_11683</name>
</gene>
<reference evidence="8 9" key="1">
    <citation type="submission" date="2019-07" db="EMBL/GenBank/DDBJ databases">
        <title>Annotation for the trematode Paragonimus westermani.</title>
        <authorList>
            <person name="Choi Y.-J."/>
        </authorList>
    </citation>
    <scope>NUCLEOTIDE SEQUENCE [LARGE SCALE GENOMIC DNA]</scope>
    <source>
        <strain evidence="8">180907_Pwestermani</strain>
    </source>
</reference>
<protein>
    <recommendedName>
        <fullName evidence="10">Seipin</fullName>
    </recommendedName>
</protein>
<keyword evidence="9" id="KW-1185">Reference proteome</keyword>
<evidence type="ECO:0008006" key="10">
    <source>
        <dbReference type="Google" id="ProtNLM"/>
    </source>
</evidence>
<keyword evidence="4 7" id="KW-1133">Transmembrane helix</keyword>
<name>A0A8T0D8P4_9TREM</name>
<evidence type="ECO:0000256" key="7">
    <source>
        <dbReference type="SAM" id="Phobius"/>
    </source>
</evidence>
<sequence length="154" mass="17039">MQLSIQNPLSTYLIYACTFCAVEIGTLLSCGCLSLLVRYILVPNVSWQTALNFNFDTICHSGVQPINNMCSFPSTEFDLKIGGSPVFTFGHPYSIVSDFYIPDSPKNNLAGMNILTLELLDEGGNCSRKFRRSLVILHSKMQGKSLDSLVSLLF</sequence>
<keyword evidence="3" id="KW-0256">Endoplasmic reticulum</keyword>
<evidence type="ECO:0000256" key="2">
    <source>
        <dbReference type="ARBA" id="ARBA00022692"/>
    </source>
</evidence>
<keyword evidence="2 7" id="KW-0812">Transmembrane</keyword>
<evidence type="ECO:0000256" key="4">
    <source>
        <dbReference type="ARBA" id="ARBA00022989"/>
    </source>
</evidence>
<proteinExistence type="predicted"/>
<dbReference type="GO" id="GO:0005789">
    <property type="term" value="C:endoplasmic reticulum membrane"/>
    <property type="evidence" value="ECO:0007669"/>
    <property type="project" value="UniProtKB-SubCell"/>
</dbReference>
<evidence type="ECO:0000256" key="1">
    <source>
        <dbReference type="ARBA" id="ARBA00004477"/>
    </source>
</evidence>
<accession>A0A8T0D8P4</accession>
<evidence type="ECO:0000256" key="5">
    <source>
        <dbReference type="ARBA" id="ARBA00023098"/>
    </source>
</evidence>
<comment type="subcellular location">
    <subcellularLocation>
        <location evidence="1">Endoplasmic reticulum membrane</location>
        <topology evidence="1">Multi-pass membrane protein</topology>
    </subcellularLocation>
</comment>
<organism evidence="8 9">
    <name type="scientific">Paragonimus westermani</name>
    <dbReference type="NCBI Taxonomy" id="34504"/>
    <lineage>
        <taxon>Eukaryota</taxon>
        <taxon>Metazoa</taxon>
        <taxon>Spiralia</taxon>
        <taxon>Lophotrochozoa</taxon>
        <taxon>Platyhelminthes</taxon>
        <taxon>Trematoda</taxon>
        <taxon>Digenea</taxon>
        <taxon>Plagiorchiida</taxon>
        <taxon>Troglotremata</taxon>
        <taxon>Troglotrematidae</taxon>
        <taxon>Paragonimus</taxon>
    </lineage>
</organism>
<keyword evidence="5" id="KW-0443">Lipid metabolism</keyword>
<dbReference type="OrthoDB" id="3990054at2759"/>